<keyword evidence="1" id="KW-0812">Transmembrane</keyword>
<accession>F6Y973</accession>
<feature type="transmembrane region" description="Helical" evidence="1">
    <location>
        <begin position="68"/>
        <end position="94"/>
    </location>
</feature>
<evidence type="ECO:0000313" key="2">
    <source>
        <dbReference type="Ensembl" id="ENSCINP00000021641.2"/>
    </source>
</evidence>
<dbReference type="Proteomes" id="UP000008144">
    <property type="component" value="Unassembled WGS sequence"/>
</dbReference>
<sequence length="115" mass="13359">PNSLNKTSRTLGAGRSTTTIVSSQSGVSTAGDTTGDIEWFRILGLLEIEFESLLFNFRSETRIFFCSFWNIFSILFLSFFSFSAFRYFVFYFAFMMSQYYKHPHVAPSIKYLMIM</sequence>
<reference evidence="3" key="1">
    <citation type="journal article" date="2002" name="Science">
        <title>The draft genome of Ciona intestinalis: insights into chordate and vertebrate origins.</title>
        <authorList>
            <person name="Dehal P."/>
            <person name="Satou Y."/>
            <person name="Campbell R.K."/>
            <person name="Chapman J."/>
            <person name="Degnan B."/>
            <person name="De Tomaso A."/>
            <person name="Davidson B."/>
            <person name="Di Gregorio A."/>
            <person name="Gelpke M."/>
            <person name="Goodstein D.M."/>
            <person name="Harafuji N."/>
            <person name="Hastings K.E."/>
            <person name="Ho I."/>
            <person name="Hotta K."/>
            <person name="Huang W."/>
            <person name="Kawashima T."/>
            <person name="Lemaire P."/>
            <person name="Martinez D."/>
            <person name="Meinertzhagen I.A."/>
            <person name="Necula S."/>
            <person name="Nonaka M."/>
            <person name="Putnam N."/>
            <person name="Rash S."/>
            <person name="Saiga H."/>
            <person name="Satake M."/>
            <person name="Terry A."/>
            <person name="Yamada L."/>
            <person name="Wang H.G."/>
            <person name="Awazu S."/>
            <person name="Azumi K."/>
            <person name="Boore J."/>
            <person name="Branno M."/>
            <person name="Chin-Bow S."/>
            <person name="DeSantis R."/>
            <person name="Doyle S."/>
            <person name="Francino P."/>
            <person name="Keys D.N."/>
            <person name="Haga S."/>
            <person name="Hayashi H."/>
            <person name="Hino K."/>
            <person name="Imai K.S."/>
            <person name="Inaba K."/>
            <person name="Kano S."/>
            <person name="Kobayashi K."/>
            <person name="Kobayashi M."/>
            <person name="Lee B.I."/>
            <person name="Makabe K.W."/>
            <person name="Manohar C."/>
            <person name="Matassi G."/>
            <person name="Medina M."/>
            <person name="Mochizuki Y."/>
            <person name="Mount S."/>
            <person name="Morishita T."/>
            <person name="Miura S."/>
            <person name="Nakayama A."/>
            <person name="Nishizaka S."/>
            <person name="Nomoto H."/>
            <person name="Ohta F."/>
            <person name="Oishi K."/>
            <person name="Rigoutsos I."/>
            <person name="Sano M."/>
            <person name="Sasaki A."/>
            <person name="Sasakura Y."/>
            <person name="Shoguchi E."/>
            <person name="Shin-i T."/>
            <person name="Spagnuolo A."/>
            <person name="Stainier D."/>
            <person name="Suzuki M.M."/>
            <person name="Tassy O."/>
            <person name="Takatori N."/>
            <person name="Tokuoka M."/>
            <person name="Yagi K."/>
            <person name="Yoshizaki F."/>
            <person name="Wada S."/>
            <person name="Zhang C."/>
            <person name="Hyatt P.D."/>
            <person name="Larimer F."/>
            <person name="Detter C."/>
            <person name="Doggett N."/>
            <person name="Glavina T."/>
            <person name="Hawkins T."/>
            <person name="Richardson P."/>
            <person name="Lucas S."/>
            <person name="Kohara Y."/>
            <person name="Levine M."/>
            <person name="Satoh N."/>
            <person name="Rokhsar D.S."/>
        </authorList>
    </citation>
    <scope>NUCLEOTIDE SEQUENCE [LARGE SCALE GENOMIC DNA]</scope>
</reference>
<keyword evidence="3" id="KW-1185">Reference proteome</keyword>
<evidence type="ECO:0000313" key="3">
    <source>
        <dbReference type="Proteomes" id="UP000008144"/>
    </source>
</evidence>
<keyword evidence="1" id="KW-0472">Membrane</keyword>
<dbReference type="InParanoid" id="F6Y973"/>
<protein>
    <submittedName>
        <fullName evidence="2">Uncharacterized protein</fullName>
    </submittedName>
</protein>
<dbReference type="AlphaFoldDB" id="F6Y973"/>
<organism evidence="2 3">
    <name type="scientific">Ciona intestinalis</name>
    <name type="common">Transparent sea squirt</name>
    <name type="synonym">Ascidia intestinalis</name>
    <dbReference type="NCBI Taxonomy" id="7719"/>
    <lineage>
        <taxon>Eukaryota</taxon>
        <taxon>Metazoa</taxon>
        <taxon>Chordata</taxon>
        <taxon>Tunicata</taxon>
        <taxon>Ascidiacea</taxon>
        <taxon>Phlebobranchia</taxon>
        <taxon>Cionidae</taxon>
        <taxon>Ciona</taxon>
    </lineage>
</organism>
<reference evidence="2" key="2">
    <citation type="submission" date="2025-08" db="UniProtKB">
        <authorList>
            <consortium name="Ensembl"/>
        </authorList>
    </citation>
    <scope>IDENTIFICATION</scope>
</reference>
<proteinExistence type="predicted"/>
<keyword evidence="1" id="KW-1133">Transmembrane helix</keyword>
<name>F6Y973_CIOIN</name>
<dbReference type="Ensembl" id="ENSCINT00000021887.2">
    <property type="protein sequence ID" value="ENSCINP00000021641.2"/>
    <property type="gene ID" value="ENSCING00000011283.2"/>
</dbReference>
<evidence type="ECO:0000256" key="1">
    <source>
        <dbReference type="SAM" id="Phobius"/>
    </source>
</evidence>
<dbReference type="HOGENOM" id="CLU_2114345_0_0_1"/>
<reference evidence="2" key="3">
    <citation type="submission" date="2025-09" db="UniProtKB">
        <authorList>
            <consortium name="Ensembl"/>
        </authorList>
    </citation>
    <scope>IDENTIFICATION</scope>
</reference>